<keyword evidence="2" id="KW-1185">Reference proteome</keyword>
<dbReference type="EMBL" id="JAQIZT010000003">
    <property type="protein sequence ID" value="KAJ7003581.1"/>
    <property type="molecule type" value="Genomic_DNA"/>
</dbReference>
<comment type="caution">
    <text evidence="1">The sequence shown here is derived from an EMBL/GenBank/DDBJ whole genome shotgun (WGS) entry which is preliminary data.</text>
</comment>
<organism evidence="1 2">
    <name type="scientific">Populus alba x Populus x berolinensis</name>
    <dbReference type="NCBI Taxonomy" id="444605"/>
    <lineage>
        <taxon>Eukaryota</taxon>
        <taxon>Viridiplantae</taxon>
        <taxon>Streptophyta</taxon>
        <taxon>Embryophyta</taxon>
        <taxon>Tracheophyta</taxon>
        <taxon>Spermatophyta</taxon>
        <taxon>Magnoliopsida</taxon>
        <taxon>eudicotyledons</taxon>
        <taxon>Gunneridae</taxon>
        <taxon>Pentapetalae</taxon>
        <taxon>rosids</taxon>
        <taxon>fabids</taxon>
        <taxon>Malpighiales</taxon>
        <taxon>Salicaceae</taxon>
        <taxon>Saliceae</taxon>
        <taxon>Populus</taxon>
    </lineage>
</organism>
<dbReference type="Proteomes" id="UP001164929">
    <property type="component" value="Chromosome 3"/>
</dbReference>
<evidence type="ECO:0000313" key="1">
    <source>
        <dbReference type="EMBL" id="KAJ7003581.1"/>
    </source>
</evidence>
<sequence>MMAPFQRCMIQIPTLFWITLTTGRF</sequence>
<name>A0AAD6R7F3_9ROSI</name>
<gene>
    <name evidence="1" type="ORF">NC653_008715</name>
</gene>
<evidence type="ECO:0000313" key="2">
    <source>
        <dbReference type="Proteomes" id="UP001164929"/>
    </source>
</evidence>
<reference evidence="1" key="1">
    <citation type="journal article" date="2023" name="Mol. Ecol. Resour.">
        <title>Chromosome-level genome assembly of a triploid poplar Populus alba 'Berolinensis'.</title>
        <authorList>
            <person name="Chen S."/>
            <person name="Yu Y."/>
            <person name="Wang X."/>
            <person name="Wang S."/>
            <person name="Zhang T."/>
            <person name="Zhou Y."/>
            <person name="He R."/>
            <person name="Meng N."/>
            <person name="Wang Y."/>
            <person name="Liu W."/>
            <person name="Liu Z."/>
            <person name="Liu J."/>
            <person name="Guo Q."/>
            <person name="Huang H."/>
            <person name="Sederoff R.R."/>
            <person name="Wang G."/>
            <person name="Qu G."/>
            <person name="Chen S."/>
        </authorList>
    </citation>
    <scope>NUCLEOTIDE SEQUENCE</scope>
    <source>
        <strain evidence="1">SC-2020</strain>
    </source>
</reference>
<proteinExistence type="predicted"/>
<protein>
    <submittedName>
        <fullName evidence="1">Uncharacterized protein</fullName>
    </submittedName>
</protein>
<dbReference type="AlphaFoldDB" id="A0AAD6R7F3"/>
<accession>A0AAD6R7F3</accession>